<dbReference type="FunFam" id="3.40.50.12780:FF:000019">
    <property type="entry name" value="Long-chain fatty acid transporter"/>
    <property type="match status" value="1"/>
</dbReference>
<keyword evidence="8" id="KW-0443">Lipid metabolism</keyword>
<keyword evidence="7" id="KW-0547">Nucleotide-binding</keyword>
<sequence length="625" mass="70985">MLLEILGSLFGLVVALYISFKVFFPWVFYDVIYIRSFLKFLSATGKLMQNGLFLIDSFEEKVVKCPDKIFIRFEDHSYTYKDVNEQSNRVARSALQIGLKAGDTIALMIYNEPAFIWSYLGFLKIGVRMALINFNLRSRLLVSALKASEATVLIVGEGHELLSVVQAITVDIPEMEIYIQGIPNGEFPGKMKSFQAVMGLVSSDEIPRSHREKVKHKDPGVYIYTSGTTGLPKPCLVSQTRLIHSGCFCRTFGIRSDDTIYITLPLYHSSGLLLGVGSAILEGATVVLRSKFSASKFWKDCRKYKVTIVIYIGEMLRYLNSRPKEETDGQHCIRYAFGNGLRMDIWDEFRSRFQIPNIAEFYASTEGPVGAINVFNKVGAVGRLSPILRKLLHAHFIKYDVARDEPVRDENGRCVEIKPGETGLYVTKIIHRHPFDGYKGKKELTEKKILHDVFEKGDRYYNSGDLMMIDKDYFIYFKDRIGDTFRWKGENVSTTEVSNVIADLDFIEDAVVYGVQIPGCEGRAGMAAINFKQLEVTSLDADHLKAISEQCNDLLPSYARPIFIRVIKSMSLTSTFKQYKIDLAAEGFDKNKILDTMYIYDTMQSKYVEFTDAIFNSIKEGKIKM</sequence>
<dbReference type="SUPFAM" id="SSF56801">
    <property type="entry name" value="Acetyl-CoA synthetase-like"/>
    <property type="match status" value="1"/>
</dbReference>
<evidence type="ECO:0000256" key="11">
    <source>
        <dbReference type="ARBA" id="ARBA00023055"/>
    </source>
</evidence>
<dbReference type="GO" id="GO:0004467">
    <property type="term" value="F:long-chain fatty acid-CoA ligase activity"/>
    <property type="evidence" value="ECO:0007669"/>
    <property type="project" value="UniProtKB-EC"/>
</dbReference>
<keyword evidence="11" id="KW-0445">Lipid transport</keyword>
<evidence type="ECO:0000313" key="26">
    <source>
        <dbReference type="Proteomes" id="UP001195483"/>
    </source>
</evidence>
<dbReference type="Pfam" id="PF00501">
    <property type="entry name" value="AMP-binding"/>
    <property type="match status" value="1"/>
</dbReference>
<dbReference type="Gene3D" id="3.40.50.12780">
    <property type="entry name" value="N-terminal domain of ligase-like"/>
    <property type="match status" value="1"/>
</dbReference>
<feature type="transmembrane region" description="Helical" evidence="22">
    <location>
        <begin position="6"/>
        <end position="29"/>
    </location>
</feature>
<accession>A0AAE0W3T8</accession>
<evidence type="ECO:0000256" key="15">
    <source>
        <dbReference type="ARBA" id="ARBA00036527"/>
    </source>
</evidence>
<dbReference type="EC" id="6.2.1.3" evidence="14"/>
<reference evidence="25" key="3">
    <citation type="submission" date="2023-05" db="EMBL/GenBank/DDBJ databases">
        <authorList>
            <person name="Smith C.H."/>
        </authorList>
    </citation>
    <scope>NUCLEOTIDE SEQUENCE</scope>
    <source>
        <strain evidence="25">CHS0354</strain>
        <tissue evidence="25">Mantle</tissue>
    </source>
</reference>
<evidence type="ECO:0000256" key="10">
    <source>
        <dbReference type="ARBA" id="ARBA00022989"/>
    </source>
</evidence>
<keyword evidence="8" id="KW-0276">Fatty acid metabolism</keyword>
<dbReference type="Gene3D" id="3.30.300.30">
    <property type="match status" value="1"/>
</dbReference>
<evidence type="ECO:0000256" key="9">
    <source>
        <dbReference type="ARBA" id="ARBA00022840"/>
    </source>
</evidence>
<comment type="subcellular location">
    <subcellularLocation>
        <location evidence="1">Cell membrane</location>
        <topology evidence="1">Multi-pass membrane protein</topology>
    </subcellularLocation>
    <subcellularLocation>
        <location evidence="17">Peroxisome membrane</location>
    </subcellularLocation>
</comment>
<evidence type="ECO:0000256" key="22">
    <source>
        <dbReference type="SAM" id="Phobius"/>
    </source>
</evidence>
<evidence type="ECO:0000256" key="21">
    <source>
        <dbReference type="ARBA" id="ARBA00078285"/>
    </source>
</evidence>
<evidence type="ECO:0000256" key="1">
    <source>
        <dbReference type="ARBA" id="ARBA00004651"/>
    </source>
</evidence>
<dbReference type="GO" id="GO:0044539">
    <property type="term" value="P:long-chain fatty acid import into cell"/>
    <property type="evidence" value="ECO:0007669"/>
    <property type="project" value="TreeGrafter"/>
</dbReference>
<evidence type="ECO:0000256" key="18">
    <source>
        <dbReference type="ARBA" id="ARBA00048666"/>
    </source>
</evidence>
<evidence type="ECO:0000256" key="8">
    <source>
        <dbReference type="ARBA" id="ARBA00022832"/>
    </source>
</evidence>
<evidence type="ECO:0000256" key="19">
    <source>
        <dbReference type="ARBA" id="ARBA00060276"/>
    </source>
</evidence>
<comment type="function">
    <text evidence="19">Acyl-CoA synthetase required for both the import of long chain fatty acids (LCFAs) (C14-C18) and the activation very long chain fatty acids (VLCFAs) (C20-C26) by esterification of the fatty acids into metabolically active CoA-thioesters for subsequent degradation or incorporation into phospholipids. The transport and fatty acyl-CoA synthetase activities are genetically separable and are thus independent activities. Esterifies VLCFAs in the peroxisome matrix. The VLCFAs are actively transported into peroxisomes by a PXA1-PXA2 heterodimeric transporter in the peroxisomal membrane.</text>
</comment>
<keyword evidence="9" id="KW-0067">ATP-binding</keyword>
<keyword evidence="26" id="KW-1185">Reference proteome</keyword>
<dbReference type="GO" id="GO:0005778">
    <property type="term" value="C:peroxisomal membrane"/>
    <property type="evidence" value="ECO:0007669"/>
    <property type="project" value="UniProtKB-SubCell"/>
</dbReference>
<evidence type="ECO:0000256" key="2">
    <source>
        <dbReference type="ARBA" id="ARBA00006432"/>
    </source>
</evidence>
<dbReference type="GO" id="GO:0005524">
    <property type="term" value="F:ATP binding"/>
    <property type="evidence" value="ECO:0007669"/>
    <property type="project" value="UniProtKB-KW"/>
</dbReference>
<keyword evidence="4" id="KW-1003">Cell membrane</keyword>
<dbReference type="PANTHER" id="PTHR43107">
    <property type="entry name" value="LONG-CHAIN FATTY ACID TRANSPORT PROTEIN"/>
    <property type="match status" value="1"/>
</dbReference>
<evidence type="ECO:0000256" key="20">
    <source>
        <dbReference type="ARBA" id="ARBA00068795"/>
    </source>
</evidence>
<dbReference type="AlphaFoldDB" id="A0AAE0W3T8"/>
<reference evidence="25" key="1">
    <citation type="journal article" date="2021" name="Genome Biol. Evol.">
        <title>A High-Quality Reference Genome for a Parasitic Bivalve with Doubly Uniparental Inheritance (Bivalvia: Unionida).</title>
        <authorList>
            <person name="Smith C.H."/>
        </authorList>
    </citation>
    <scope>NUCLEOTIDE SEQUENCE</scope>
    <source>
        <strain evidence="25">CHS0354</strain>
    </source>
</reference>
<dbReference type="GO" id="GO:0005789">
    <property type="term" value="C:endoplasmic reticulum membrane"/>
    <property type="evidence" value="ECO:0007669"/>
    <property type="project" value="TreeGrafter"/>
</dbReference>
<dbReference type="InterPro" id="IPR045851">
    <property type="entry name" value="AMP-bd_C_sf"/>
</dbReference>
<evidence type="ECO:0000256" key="12">
    <source>
        <dbReference type="ARBA" id="ARBA00023136"/>
    </source>
</evidence>
<evidence type="ECO:0000256" key="16">
    <source>
        <dbReference type="ARBA" id="ARBA00041297"/>
    </source>
</evidence>
<dbReference type="Proteomes" id="UP001195483">
    <property type="component" value="Unassembled WGS sequence"/>
</dbReference>
<dbReference type="GO" id="GO:0005324">
    <property type="term" value="F:long-chain fatty acid transmembrane transporter activity"/>
    <property type="evidence" value="ECO:0007669"/>
    <property type="project" value="TreeGrafter"/>
</dbReference>
<dbReference type="NCBIfam" id="NF006134">
    <property type="entry name" value="PRK08279.1"/>
    <property type="match status" value="1"/>
</dbReference>
<feature type="domain" description="AMP-dependent synthetase/ligase" evidence="23">
    <location>
        <begin position="58"/>
        <end position="382"/>
    </location>
</feature>
<comment type="similarity">
    <text evidence="2">Belongs to the ATP-dependent AMP-binding enzyme family.</text>
</comment>
<evidence type="ECO:0000256" key="6">
    <source>
        <dbReference type="ARBA" id="ARBA00022692"/>
    </source>
</evidence>
<evidence type="ECO:0000259" key="24">
    <source>
        <dbReference type="Pfam" id="PF13193"/>
    </source>
</evidence>
<dbReference type="PANTHER" id="PTHR43107:SF22">
    <property type="entry name" value="VERY LONG-CHAIN ACYL-COA SYNTHETASE"/>
    <property type="match status" value="1"/>
</dbReference>
<dbReference type="InterPro" id="IPR042099">
    <property type="entry name" value="ANL_N_sf"/>
</dbReference>
<evidence type="ECO:0000256" key="14">
    <source>
        <dbReference type="ARBA" id="ARBA00026121"/>
    </source>
</evidence>
<protein>
    <recommendedName>
        <fullName evidence="20">Very long-chain fatty acid transport protein</fullName>
        <ecNumber evidence="14">6.2.1.3</ecNumber>
    </recommendedName>
    <alternativeName>
        <fullName evidence="16">Long-chain-fatty-acid--CoA ligase</fullName>
    </alternativeName>
    <alternativeName>
        <fullName evidence="21">Very-long-chain acyl-CoA synthetase</fullName>
    </alternativeName>
</protein>
<keyword evidence="6 22" id="KW-0812">Transmembrane</keyword>
<evidence type="ECO:0000256" key="7">
    <source>
        <dbReference type="ARBA" id="ARBA00022741"/>
    </source>
</evidence>
<keyword evidence="5" id="KW-0436">Ligase</keyword>
<keyword evidence="3" id="KW-0813">Transport</keyword>
<dbReference type="GO" id="GO:0005886">
    <property type="term" value="C:plasma membrane"/>
    <property type="evidence" value="ECO:0007669"/>
    <property type="project" value="UniProtKB-SubCell"/>
</dbReference>
<evidence type="ECO:0000313" key="25">
    <source>
        <dbReference type="EMBL" id="KAK3601063.1"/>
    </source>
</evidence>
<dbReference type="PROSITE" id="PS00455">
    <property type="entry name" value="AMP_BINDING"/>
    <property type="match status" value="1"/>
</dbReference>
<feature type="domain" description="AMP-binding enzyme C-terminal" evidence="24">
    <location>
        <begin position="496"/>
        <end position="577"/>
    </location>
</feature>
<comment type="catalytic activity">
    <reaction evidence="18">
        <text>tetracosanoate + ATP + CoA = tetracosanoyl-CoA + AMP + diphosphate</text>
        <dbReference type="Rhea" id="RHEA:33639"/>
        <dbReference type="ChEBI" id="CHEBI:30616"/>
        <dbReference type="ChEBI" id="CHEBI:31014"/>
        <dbReference type="ChEBI" id="CHEBI:33019"/>
        <dbReference type="ChEBI" id="CHEBI:57287"/>
        <dbReference type="ChEBI" id="CHEBI:65052"/>
        <dbReference type="ChEBI" id="CHEBI:456215"/>
    </reaction>
    <physiologicalReaction direction="left-to-right" evidence="18">
        <dbReference type="Rhea" id="RHEA:33640"/>
    </physiologicalReaction>
</comment>
<dbReference type="InterPro" id="IPR020845">
    <property type="entry name" value="AMP-binding_CS"/>
</dbReference>
<evidence type="ECO:0000256" key="13">
    <source>
        <dbReference type="ARBA" id="ARBA00023140"/>
    </source>
</evidence>
<keyword evidence="12 22" id="KW-0472">Membrane</keyword>
<keyword evidence="13" id="KW-0576">Peroxisome</keyword>
<dbReference type="FunFam" id="3.30.300.30:FF:000002">
    <property type="entry name" value="Long-chain fatty acid transport protein 1"/>
    <property type="match status" value="1"/>
</dbReference>
<comment type="catalytic activity">
    <reaction evidence="15">
        <text>a very long-chain fatty acid + ATP + CoA = a very long-chain fatty acyl-CoA + AMP + diphosphate</text>
        <dbReference type="Rhea" id="RHEA:54536"/>
        <dbReference type="ChEBI" id="CHEBI:30616"/>
        <dbReference type="ChEBI" id="CHEBI:33019"/>
        <dbReference type="ChEBI" id="CHEBI:57287"/>
        <dbReference type="ChEBI" id="CHEBI:58950"/>
        <dbReference type="ChEBI" id="CHEBI:138261"/>
        <dbReference type="ChEBI" id="CHEBI:456215"/>
    </reaction>
    <physiologicalReaction direction="left-to-right" evidence="15">
        <dbReference type="Rhea" id="RHEA:54537"/>
    </physiologicalReaction>
</comment>
<organism evidence="25 26">
    <name type="scientific">Potamilus streckersoni</name>
    <dbReference type="NCBI Taxonomy" id="2493646"/>
    <lineage>
        <taxon>Eukaryota</taxon>
        <taxon>Metazoa</taxon>
        <taxon>Spiralia</taxon>
        <taxon>Lophotrochozoa</taxon>
        <taxon>Mollusca</taxon>
        <taxon>Bivalvia</taxon>
        <taxon>Autobranchia</taxon>
        <taxon>Heteroconchia</taxon>
        <taxon>Palaeoheterodonta</taxon>
        <taxon>Unionida</taxon>
        <taxon>Unionoidea</taxon>
        <taxon>Unionidae</taxon>
        <taxon>Ambleminae</taxon>
        <taxon>Lampsilini</taxon>
        <taxon>Potamilus</taxon>
    </lineage>
</organism>
<evidence type="ECO:0000256" key="5">
    <source>
        <dbReference type="ARBA" id="ARBA00022598"/>
    </source>
</evidence>
<keyword evidence="10 22" id="KW-1133">Transmembrane helix</keyword>
<gene>
    <name evidence="25" type="ORF">CHS0354_029289</name>
</gene>
<name>A0AAE0W3T8_9BIVA</name>
<dbReference type="Pfam" id="PF13193">
    <property type="entry name" value="AMP-binding_C"/>
    <property type="match status" value="1"/>
</dbReference>
<proteinExistence type="inferred from homology"/>
<evidence type="ECO:0000256" key="17">
    <source>
        <dbReference type="ARBA" id="ARBA00046271"/>
    </source>
</evidence>
<reference evidence="25" key="2">
    <citation type="journal article" date="2021" name="Genome Biol. Evol.">
        <title>Developing a high-quality reference genome for a parasitic bivalve with doubly uniparental inheritance (Bivalvia: Unionida).</title>
        <authorList>
            <person name="Smith C.H."/>
        </authorList>
    </citation>
    <scope>NUCLEOTIDE SEQUENCE</scope>
    <source>
        <strain evidence="25">CHS0354</strain>
        <tissue evidence="25">Mantle</tissue>
    </source>
</reference>
<evidence type="ECO:0000259" key="23">
    <source>
        <dbReference type="Pfam" id="PF00501"/>
    </source>
</evidence>
<evidence type="ECO:0000256" key="3">
    <source>
        <dbReference type="ARBA" id="ARBA00022448"/>
    </source>
</evidence>
<dbReference type="EMBL" id="JAEAOA010001756">
    <property type="protein sequence ID" value="KAK3601063.1"/>
    <property type="molecule type" value="Genomic_DNA"/>
</dbReference>
<comment type="caution">
    <text evidence="25">The sequence shown here is derived from an EMBL/GenBank/DDBJ whole genome shotgun (WGS) entry which is preliminary data.</text>
</comment>
<evidence type="ECO:0000256" key="4">
    <source>
        <dbReference type="ARBA" id="ARBA00022475"/>
    </source>
</evidence>
<dbReference type="InterPro" id="IPR025110">
    <property type="entry name" value="AMP-bd_C"/>
</dbReference>
<dbReference type="InterPro" id="IPR000873">
    <property type="entry name" value="AMP-dep_synth/lig_dom"/>
</dbReference>